<proteinExistence type="inferred from homology"/>
<dbReference type="PANTHER" id="PTHR46811:SF1">
    <property type="entry name" value="COILED-COIL-HELIX-COILED-COIL-HELIX DOMAIN-CONTAINING PROTEIN 7"/>
    <property type="match status" value="1"/>
</dbReference>
<dbReference type="PANTHER" id="PTHR46811">
    <property type="entry name" value="COILED-COIL-HELIX-COILED-COIL-HELIX DOMAIN-CONTAINING PROTEIN 7"/>
    <property type="match status" value="1"/>
</dbReference>
<dbReference type="InterPro" id="IPR051040">
    <property type="entry name" value="COX23"/>
</dbReference>
<dbReference type="InterPro" id="IPR009069">
    <property type="entry name" value="Cys_alpha_HP_mot_SF"/>
</dbReference>
<feature type="region of interest" description="Disordered" evidence="7">
    <location>
        <begin position="1"/>
        <end position="31"/>
    </location>
</feature>
<feature type="domain" description="CHCH" evidence="8">
    <location>
        <begin position="62"/>
        <end position="95"/>
    </location>
</feature>
<dbReference type="GO" id="GO:0005758">
    <property type="term" value="C:mitochondrial intermembrane space"/>
    <property type="evidence" value="ECO:0007669"/>
    <property type="project" value="UniProtKB-SubCell"/>
</dbReference>
<name>A0A1Y2IT21_TRAC3</name>
<dbReference type="Pfam" id="PF06747">
    <property type="entry name" value="CHCH"/>
    <property type="match status" value="1"/>
</dbReference>
<evidence type="ECO:0000256" key="5">
    <source>
        <dbReference type="ARBA" id="ARBA00038264"/>
    </source>
</evidence>
<keyword evidence="3" id="KW-0496">Mitochondrion</keyword>
<dbReference type="AlphaFoldDB" id="A0A1Y2IT21"/>
<evidence type="ECO:0000256" key="2">
    <source>
        <dbReference type="ARBA" id="ARBA00004569"/>
    </source>
</evidence>
<protein>
    <recommendedName>
        <fullName evidence="6">Cytochrome c oxidase-assembly factor COX23, mitochondrial</fullName>
    </recommendedName>
</protein>
<evidence type="ECO:0000256" key="1">
    <source>
        <dbReference type="ARBA" id="ARBA00003875"/>
    </source>
</evidence>
<dbReference type="InterPro" id="IPR010625">
    <property type="entry name" value="CHCH"/>
</dbReference>
<dbReference type="SUPFAM" id="SSF47072">
    <property type="entry name" value="Cysteine alpha-hairpin motif"/>
    <property type="match status" value="1"/>
</dbReference>
<dbReference type="STRING" id="1353009.A0A1Y2IT21"/>
<reference evidence="9 10" key="1">
    <citation type="journal article" date="2015" name="Biotechnol. Biofuels">
        <title>Enhanced degradation of softwood versus hardwood by the white-rot fungus Pycnoporus coccineus.</title>
        <authorList>
            <person name="Couturier M."/>
            <person name="Navarro D."/>
            <person name="Chevret D."/>
            <person name="Henrissat B."/>
            <person name="Piumi F."/>
            <person name="Ruiz-Duenas F.J."/>
            <person name="Martinez A.T."/>
            <person name="Grigoriev I.V."/>
            <person name="Riley R."/>
            <person name="Lipzen A."/>
            <person name="Berrin J.G."/>
            <person name="Master E.R."/>
            <person name="Rosso M.N."/>
        </authorList>
    </citation>
    <scope>NUCLEOTIDE SEQUENCE [LARGE SCALE GENOMIC DNA]</scope>
    <source>
        <strain evidence="9 10">BRFM310</strain>
    </source>
</reference>
<evidence type="ECO:0000313" key="9">
    <source>
        <dbReference type="EMBL" id="OSD03092.1"/>
    </source>
</evidence>
<dbReference type="GO" id="GO:0033108">
    <property type="term" value="P:mitochondrial respiratory chain complex assembly"/>
    <property type="evidence" value="ECO:0007669"/>
    <property type="project" value="TreeGrafter"/>
</dbReference>
<evidence type="ECO:0000256" key="6">
    <source>
        <dbReference type="ARBA" id="ARBA00041104"/>
    </source>
</evidence>
<organism evidence="9 10">
    <name type="scientific">Trametes coccinea (strain BRFM310)</name>
    <name type="common">Pycnoporus coccineus</name>
    <dbReference type="NCBI Taxonomy" id="1353009"/>
    <lineage>
        <taxon>Eukaryota</taxon>
        <taxon>Fungi</taxon>
        <taxon>Dikarya</taxon>
        <taxon>Basidiomycota</taxon>
        <taxon>Agaricomycotina</taxon>
        <taxon>Agaricomycetes</taxon>
        <taxon>Polyporales</taxon>
        <taxon>Polyporaceae</taxon>
        <taxon>Trametes</taxon>
    </lineage>
</organism>
<gene>
    <name evidence="9" type="ORF">PYCCODRAFT_1467384</name>
</gene>
<keyword evidence="4" id="KW-1015">Disulfide bond</keyword>
<evidence type="ECO:0000256" key="7">
    <source>
        <dbReference type="SAM" id="MobiDB-lite"/>
    </source>
</evidence>
<accession>A0A1Y2IT21</accession>
<evidence type="ECO:0000256" key="3">
    <source>
        <dbReference type="ARBA" id="ARBA00023128"/>
    </source>
</evidence>
<evidence type="ECO:0000256" key="4">
    <source>
        <dbReference type="ARBA" id="ARBA00023157"/>
    </source>
</evidence>
<dbReference type="Gene3D" id="1.10.287.1130">
    <property type="entry name" value="CytochromE C oxidase copper chaperone"/>
    <property type="match status" value="1"/>
</dbReference>
<evidence type="ECO:0000259" key="8">
    <source>
        <dbReference type="Pfam" id="PF06747"/>
    </source>
</evidence>
<comment type="subcellular location">
    <subcellularLocation>
        <location evidence="2">Mitochondrion intermembrane space</location>
    </subcellularLocation>
</comment>
<dbReference type="Proteomes" id="UP000193067">
    <property type="component" value="Unassembled WGS sequence"/>
</dbReference>
<dbReference type="PROSITE" id="PS51808">
    <property type="entry name" value="CHCH"/>
    <property type="match status" value="1"/>
</dbReference>
<comment type="function">
    <text evidence="1">Required for the assembly of cytochrome c oxidase.</text>
</comment>
<keyword evidence="10" id="KW-1185">Reference proteome</keyword>
<comment type="similarity">
    <text evidence="5">Belongs to the COX23 family.</text>
</comment>
<dbReference type="EMBL" id="KZ084102">
    <property type="protein sequence ID" value="OSD03092.1"/>
    <property type="molecule type" value="Genomic_DNA"/>
</dbReference>
<evidence type="ECO:0000313" key="10">
    <source>
        <dbReference type="Proteomes" id="UP000193067"/>
    </source>
</evidence>
<sequence>MSCSRTTDPGIDKSTLAPLPDPQANVVPKPYTESFKDKKVSKFVEKSLTQPRRDTAIDNSPCAAASKASMDCMNHHDYDRDKCLDYFQAYRDCKKAWQTQLKADRRAGKVVS</sequence>
<dbReference type="OrthoDB" id="9971592at2759"/>